<dbReference type="InterPro" id="IPR001343">
    <property type="entry name" value="Hemolysn_Ca-bd"/>
</dbReference>
<dbReference type="PRINTS" id="PR00313">
    <property type="entry name" value="CABNDNGRPT"/>
</dbReference>
<sequence length="261" mass="26694">MPASEFGFYFLTQGNDFLEIPPGLLAGLPIGLVALDGNDVVIGSTDPEIINGNQGNDTIQGGGGDDLVLGGKGRDRISGGFGNDQVNGNLGEDLVFGGAGNDTVRGGKDADLVSGEDGNDVVIGDLGTDVLVGGNGADLFALRTDIVLADNNNLDIILDFDRVNDVIGVTGGFTEANFTLRPLDVPLSIITTIPGVANIPGVTPATIRQSLFDLTGVDIDPNGDGFITGTSIEFSNGVVFTYAVNVLPSDISGKIISVGDI</sequence>
<accession>A0ABV4X0S2</accession>
<organism evidence="3 4">
    <name type="scientific">Floridaenema aerugineum BLCC-F46</name>
    <dbReference type="NCBI Taxonomy" id="3153654"/>
    <lineage>
        <taxon>Bacteria</taxon>
        <taxon>Bacillati</taxon>
        <taxon>Cyanobacteriota</taxon>
        <taxon>Cyanophyceae</taxon>
        <taxon>Oscillatoriophycideae</taxon>
        <taxon>Aerosakkonematales</taxon>
        <taxon>Aerosakkonemataceae</taxon>
        <taxon>Floridanema</taxon>
        <taxon>Floridanema aerugineum</taxon>
    </lineage>
</organism>
<evidence type="ECO:0000256" key="2">
    <source>
        <dbReference type="ARBA" id="ARBA00022525"/>
    </source>
</evidence>
<gene>
    <name evidence="3" type="ORF">ACE1CC_04040</name>
</gene>
<evidence type="ECO:0000313" key="4">
    <source>
        <dbReference type="Proteomes" id="UP001576774"/>
    </source>
</evidence>
<dbReference type="Pfam" id="PF00353">
    <property type="entry name" value="HemolysinCabind"/>
    <property type="match status" value="2"/>
</dbReference>
<dbReference type="Proteomes" id="UP001576774">
    <property type="component" value="Unassembled WGS sequence"/>
</dbReference>
<evidence type="ECO:0000256" key="1">
    <source>
        <dbReference type="ARBA" id="ARBA00004613"/>
    </source>
</evidence>
<dbReference type="SUPFAM" id="SSF51120">
    <property type="entry name" value="beta-Roll"/>
    <property type="match status" value="1"/>
</dbReference>
<dbReference type="RefSeq" id="WP_413269186.1">
    <property type="nucleotide sequence ID" value="NZ_JBHFNQ010000037.1"/>
</dbReference>
<name>A0ABV4X0S2_9CYAN</name>
<dbReference type="PANTHER" id="PTHR38340:SF1">
    <property type="entry name" value="S-LAYER PROTEIN"/>
    <property type="match status" value="1"/>
</dbReference>
<dbReference type="EMBL" id="JBHFNQ010000037">
    <property type="protein sequence ID" value="MFB2876042.1"/>
    <property type="molecule type" value="Genomic_DNA"/>
</dbReference>
<reference evidence="3 4" key="1">
    <citation type="submission" date="2024-09" db="EMBL/GenBank/DDBJ databases">
        <title>Floridaenema gen nov. (Aerosakkonemataceae, Aerosakkonematales ord. nov., Cyanobacteria) from benthic tropical and subtropical fresh waters, with the description of four new species.</title>
        <authorList>
            <person name="Moretto J.A."/>
            <person name="Berthold D.E."/>
            <person name="Lefler F.W."/>
            <person name="Huang I.-S."/>
            <person name="Laughinghouse H. IV."/>
        </authorList>
    </citation>
    <scope>NUCLEOTIDE SEQUENCE [LARGE SCALE GENOMIC DNA]</scope>
    <source>
        <strain evidence="3 4">BLCC-F46</strain>
    </source>
</reference>
<comment type="caution">
    <text evidence="3">The sequence shown here is derived from an EMBL/GenBank/DDBJ whole genome shotgun (WGS) entry which is preliminary data.</text>
</comment>
<evidence type="ECO:0000313" key="3">
    <source>
        <dbReference type="EMBL" id="MFB2876042.1"/>
    </source>
</evidence>
<dbReference type="InterPro" id="IPR011049">
    <property type="entry name" value="Serralysin-like_metalloprot_C"/>
</dbReference>
<keyword evidence="2" id="KW-0964">Secreted</keyword>
<dbReference type="Gene3D" id="2.150.10.10">
    <property type="entry name" value="Serralysin-like metalloprotease, C-terminal"/>
    <property type="match status" value="2"/>
</dbReference>
<comment type="subcellular location">
    <subcellularLocation>
        <location evidence="1">Secreted</location>
    </subcellularLocation>
</comment>
<proteinExistence type="predicted"/>
<protein>
    <submittedName>
        <fullName evidence="3">Calcium-binding protein</fullName>
    </submittedName>
</protein>
<dbReference type="PANTHER" id="PTHR38340">
    <property type="entry name" value="S-LAYER PROTEIN"/>
    <property type="match status" value="1"/>
</dbReference>
<dbReference type="InterPro" id="IPR050557">
    <property type="entry name" value="RTX_toxin/Mannuronan_C5-epim"/>
</dbReference>
<keyword evidence="4" id="KW-1185">Reference proteome</keyword>